<gene>
    <name evidence="13" type="ORF">R1sor_024864</name>
</gene>
<keyword evidence="8" id="KW-0445">Lipid transport</keyword>
<feature type="compositionally biased region" description="Pro residues" evidence="12">
    <location>
        <begin position="2094"/>
        <end position="2103"/>
    </location>
</feature>
<evidence type="ECO:0000256" key="4">
    <source>
        <dbReference type="ARBA" id="ARBA00018070"/>
    </source>
</evidence>
<feature type="region of interest" description="Disordered" evidence="12">
    <location>
        <begin position="1538"/>
        <end position="1573"/>
    </location>
</feature>
<comment type="caution">
    <text evidence="13">The sequence shown here is derived from an EMBL/GenBank/DDBJ whole genome shotgun (WGS) entry which is preliminary data.</text>
</comment>
<feature type="compositionally biased region" description="Polar residues" evidence="12">
    <location>
        <begin position="1538"/>
        <end position="1553"/>
    </location>
</feature>
<keyword evidence="14" id="KW-1185">Reference proteome</keyword>
<evidence type="ECO:0000313" key="13">
    <source>
        <dbReference type="EMBL" id="KAL3681908.1"/>
    </source>
</evidence>
<name>A0ABD3GSG9_9MARC</name>
<dbReference type="Proteomes" id="UP001633002">
    <property type="component" value="Unassembled WGS sequence"/>
</dbReference>
<comment type="subcellular location">
    <subcellularLocation>
        <location evidence="1">Endoplasmic reticulum membrane</location>
        <topology evidence="1">Peripheral membrane protein</topology>
    </subcellularLocation>
    <subcellularLocation>
        <location evidence="2">Preautophagosomal structure membrane</location>
        <topology evidence="2">Peripheral membrane protein</topology>
    </subcellularLocation>
</comment>
<evidence type="ECO:0000256" key="3">
    <source>
        <dbReference type="ARBA" id="ARBA00009714"/>
    </source>
</evidence>
<dbReference type="GO" id="GO:0005789">
    <property type="term" value="C:endoplasmic reticulum membrane"/>
    <property type="evidence" value="ECO:0007669"/>
    <property type="project" value="UniProtKB-SubCell"/>
</dbReference>
<dbReference type="GO" id="GO:0006914">
    <property type="term" value="P:autophagy"/>
    <property type="evidence" value="ECO:0007669"/>
    <property type="project" value="UniProtKB-KW"/>
</dbReference>
<feature type="region of interest" description="Disordered" evidence="12">
    <location>
        <begin position="1385"/>
        <end position="1423"/>
    </location>
</feature>
<feature type="region of interest" description="Disordered" evidence="12">
    <location>
        <begin position="1495"/>
        <end position="1520"/>
    </location>
</feature>
<keyword evidence="9" id="KW-0472">Membrane</keyword>
<sequence>MSKMLSQWVFKRICKFFVRRLLGRLLRSEVDLDQLDVQLGLGTIVLKDLHLNTDYLNDQLGYPSVAIKKGVVGSVKAKIPLRVLTDEPCLIELEDLTLVVVPRPSTRDSKRDTSAAPSTENLRFVDSQEYLPGESDGYGQGVGGGGAYMGVDDGVRMIAQMVERILLNLRVKVTNLVIVFEQQEEPSNGVSAFNDGSAIYRTLFVRVPRMEYGVETAVPEMEDNANGTSEGESNMLVKVVKFEGATVEVADVLKVGLESQDRTETLSDSSSETSFARQPVRILDGDVDGISGTIQLSVPWRDGTVDVPKFHADLVISYVQMKVSPKEICQLSSLVRAFTSVRETGLETSRFVPAVGTSAHSAVTFGDISKRHYVPASAEKSRDVRRSLSESASAASGGVLEAGSPNNSFLPLSRFISNWMYSGESEGQKKEVDMGDADLAASVDEFFECFDGTRSMQQSQASGLWSWPRSAFSAITAASSLAAGSTVPAPDADNLKQVEYSIKAKLAGVSIFVYYDFNTTEHETQPSNGSLLEGVAGEFLNAELSDITCLATVSPNQIDCTTTVKNLDVTEVVLLHHGESSEPLEAQSWQDSGDSHVVNTQYMQAAIENALPSFPATLCSSLSVAKGFSGAVGNLDCSKTEREGLGIFQSQGRSYERKRLLGLHSGLEHCLRITVILESSSKSNFLLTKAHCFLQPLVIWLDVHTLKRMESVIRRSEDSLDTPARTAEVVAKSHGVSNKLSSTVNEDSDPAQSSSCPWNFYSPSVRVIICFPAETLQGFTRIQEDFIDLELSGPPSKKGSLQPMLVYRQLTDEKPNANSVRGPSVLLRFGEIAASLIMNDFPVAGRCDTDSSSPFHLKEVIKIFHSDPVWGALPTLDKPPDEGISLEVEWARGRRSGERWAKQTWDGIAAQQLQADGGPGIGGSNSEFAAATTAAEVVEEQNAQLRKELISSSSLVVRINLPQVQLNLSEPYYSRLLELLSCFTQAVVANNEEDNVVVTSDLAAPRKNDVSGEVTPGTTDQICLLLQCGQVDIDLFLPAESMVPPLKHDTKPWDVIAFDIEKLQVLSVVGLDGVAETTYLWVHHEEGQVTGSFQEEGATGADGKSQVLLLSCRNKVLGRGDGGGGNALASGSAGTTVTYMFWPGQAAKLGDALLTATIRGSTFVAHGGRLDWLQSVSAFFNSTENEKISGDASTDSESVETAEYKSTDDQSLSSATVHVFFLVDFQDVALCYEPGSEATSLPGLRADKDAFRRGIGTSLDSSQIYAPVACILAAAAVRVSTSLVPQPKGEQFDIWLRDIALHLLDTSLRKHRTTEYTTASIKRTGYVQVAKEAVMEALVRINCEDGLQWEVECANSQLRFDTCHDTTAAFGRLVGQLQQLFAPEIDQTSLNGNNNRNVDRRGSSSGSPGSRIGKLGGNDEMDSSVTEISGELNLFEGVLEDAFSRLKPSRSFTLGDEDHISERGYSLLSVPIHSRVGSLDRYESLHGLRPDIFGAVRSSPSTPRLQNQTESLDELPLPNNAASPPMFIEDYYVTLQKQGTSPGDRQSVESTQPSGAPSRGSSSSGGGRDVEGRGGWYTGKSLKVLENHVPQGSPGLDADKEGSSIKELIKGSQSPGKGSSMAKKYPKSVGRVVLSDLKAKWRLYGGSDWPIGRDFDEDLIYQSNLDDNGRQSNVCLEVQLLGMRVQYDTFPAVGVYASRLHVTIRDVAVYDDSFDAPWRTVLSYNRSKARPRESSSQAVKFEMDAVRPNPTAPLEEYRLLINLLPISLHLDQRHIDFCIQFFSAQPSSTADPIPTDTGIHSVFDSSSAAASDLSSESIDMSEEALLPFFQICEMRPFSIRVDYIPRRLDISSLGKGNYAELLNLVSWKGIELNLKHVRATGVHGWSSLSGILVGEWLEDISQNQIHKLVKGMAPIRPFYAVGTGAAKLVVLPVEHYKRDRRLLRGMRKGAVAFFRSISLEVLGLGAHLAEGAHEILKQTEMAMGGTVSSSYNTENGERRSKAVQPGDTREGILQACESISRGFERTASSLVANPYKAYQRGGAGPAVATALRAAPAAAVAPASAAAGAVHRLVLGLRNGLDPERKRESDEKHSGPPPDTGRAR</sequence>
<feature type="region of interest" description="Disordered" evidence="12">
    <location>
        <begin position="1988"/>
        <end position="2009"/>
    </location>
</feature>
<dbReference type="Pfam" id="PF13329">
    <property type="entry name" value="ATG2_CAD"/>
    <property type="match status" value="3"/>
</dbReference>
<evidence type="ECO:0000256" key="6">
    <source>
        <dbReference type="ARBA" id="ARBA00022824"/>
    </source>
</evidence>
<feature type="compositionally biased region" description="Polar residues" evidence="12">
    <location>
        <begin position="1498"/>
        <end position="1510"/>
    </location>
</feature>
<protein>
    <recommendedName>
        <fullName evidence="4">Autophagy-related protein 2</fullName>
    </recommendedName>
</protein>
<accession>A0ABD3GSG9</accession>
<evidence type="ECO:0000256" key="1">
    <source>
        <dbReference type="ARBA" id="ARBA00004406"/>
    </source>
</evidence>
<evidence type="ECO:0000256" key="5">
    <source>
        <dbReference type="ARBA" id="ARBA00022448"/>
    </source>
</evidence>
<reference evidence="13 14" key="1">
    <citation type="submission" date="2024-09" db="EMBL/GenBank/DDBJ databases">
        <title>Chromosome-scale assembly of Riccia sorocarpa.</title>
        <authorList>
            <person name="Paukszto L."/>
        </authorList>
    </citation>
    <scope>NUCLEOTIDE SEQUENCE [LARGE SCALE GENOMIC DNA]</scope>
    <source>
        <strain evidence="13">LP-2024</strain>
        <tissue evidence="13">Aerial parts of the thallus</tissue>
    </source>
</reference>
<dbReference type="EMBL" id="JBJQOH010000007">
    <property type="protein sequence ID" value="KAL3681908.1"/>
    <property type="molecule type" value="Genomic_DNA"/>
</dbReference>
<organism evidence="13 14">
    <name type="scientific">Riccia sorocarpa</name>
    <dbReference type="NCBI Taxonomy" id="122646"/>
    <lineage>
        <taxon>Eukaryota</taxon>
        <taxon>Viridiplantae</taxon>
        <taxon>Streptophyta</taxon>
        <taxon>Embryophyta</taxon>
        <taxon>Marchantiophyta</taxon>
        <taxon>Marchantiopsida</taxon>
        <taxon>Marchantiidae</taxon>
        <taxon>Marchantiales</taxon>
        <taxon>Ricciaceae</taxon>
        <taxon>Riccia</taxon>
    </lineage>
</organism>
<dbReference type="PANTHER" id="PTHR13190">
    <property type="entry name" value="AUTOPHAGY-RELATED 2, ISOFORM A"/>
    <property type="match status" value="1"/>
</dbReference>
<evidence type="ECO:0000256" key="10">
    <source>
        <dbReference type="ARBA" id="ARBA00024479"/>
    </source>
</evidence>
<comment type="catalytic activity">
    <reaction evidence="10">
        <text>a 1,2-diacyl-sn-glycero-3-phospho-L-serine(in) = a 1,2-diacyl-sn-glycero-3-phospho-L-serine(out)</text>
        <dbReference type="Rhea" id="RHEA:38663"/>
        <dbReference type="ChEBI" id="CHEBI:57262"/>
    </reaction>
</comment>
<keyword evidence="7" id="KW-0072">Autophagy</keyword>
<evidence type="ECO:0000256" key="8">
    <source>
        <dbReference type="ARBA" id="ARBA00023055"/>
    </source>
</evidence>
<evidence type="ECO:0000256" key="7">
    <source>
        <dbReference type="ARBA" id="ARBA00023006"/>
    </source>
</evidence>
<evidence type="ECO:0000256" key="11">
    <source>
        <dbReference type="ARBA" id="ARBA00024615"/>
    </source>
</evidence>
<feature type="compositionally biased region" description="Basic and acidic residues" evidence="12">
    <location>
        <begin position="2080"/>
        <end position="2093"/>
    </location>
</feature>
<comment type="catalytic activity">
    <reaction evidence="11">
        <text>a 1,2-diacyl-sn-glycero-3-phosphoethanolamine(in) = a 1,2-diacyl-sn-glycero-3-phosphoethanolamine(out)</text>
        <dbReference type="Rhea" id="RHEA:38895"/>
        <dbReference type="ChEBI" id="CHEBI:64612"/>
    </reaction>
</comment>
<keyword evidence="5" id="KW-0813">Transport</keyword>
<feature type="compositionally biased region" description="Gly residues" evidence="12">
    <location>
        <begin position="1563"/>
        <end position="1573"/>
    </location>
</feature>
<dbReference type="InterPro" id="IPR026849">
    <property type="entry name" value="ATG2"/>
</dbReference>
<feature type="region of interest" description="Disordered" evidence="12">
    <location>
        <begin position="2079"/>
        <end position="2103"/>
    </location>
</feature>
<comment type="similarity">
    <text evidence="3">Belongs to the ATG2 family.</text>
</comment>
<evidence type="ECO:0000256" key="2">
    <source>
        <dbReference type="ARBA" id="ARBA00004623"/>
    </source>
</evidence>
<dbReference type="GO" id="GO:0006869">
    <property type="term" value="P:lipid transport"/>
    <property type="evidence" value="ECO:0007669"/>
    <property type="project" value="UniProtKB-KW"/>
</dbReference>
<evidence type="ECO:0000256" key="12">
    <source>
        <dbReference type="SAM" id="MobiDB-lite"/>
    </source>
</evidence>
<proteinExistence type="inferred from homology"/>
<evidence type="ECO:0000256" key="9">
    <source>
        <dbReference type="ARBA" id="ARBA00023136"/>
    </source>
</evidence>
<dbReference type="PANTHER" id="PTHR13190:SF1">
    <property type="entry name" value="AUTOPHAGY-RELATED 2, ISOFORM A"/>
    <property type="match status" value="1"/>
</dbReference>
<evidence type="ECO:0000313" key="14">
    <source>
        <dbReference type="Proteomes" id="UP001633002"/>
    </source>
</evidence>
<dbReference type="GO" id="GO:0034045">
    <property type="term" value="C:phagophore assembly site membrane"/>
    <property type="evidence" value="ECO:0007669"/>
    <property type="project" value="UniProtKB-SubCell"/>
</dbReference>
<keyword evidence="6" id="KW-0256">Endoplasmic reticulum</keyword>